<keyword evidence="2" id="KW-0812">Transmembrane</keyword>
<proteinExistence type="predicted"/>
<name>A0A2G5TRR8_9PELO</name>
<keyword evidence="3" id="KW-0732">Signal</keyword>
<evidence type="ECO:0000313" key="4">
    <source>
        <dbReference type="EMBL" id="PIC29954.1"/>
    </source>
</evidence>
<evidence type="ECO:0000256" key="2">
    <source>
        <dbReference type="SAM" id="Phobius"/>
    </source>
</evidence>
<feature type="compositionally biased region" description="Basic and acidic residues" evidence="1">
    <location>
        <begin position="95"/>
        <end position="108"/>
    </location>
</feature>
<dbReference type="EMBL" id="PDUG01000005">
    <property type="protein sequence ID" value="PIC29954.1"/>
    <property type="molecule type" value="Genomic_DNA"/>
</dbReference>
<feature type="region of interest" description="Disordered" evidence="1">
    <location>
        <begin position="95"/>
        <end position="114"/>
    </location>
</feature>
<dbReference type="Proteomes" id="UP000230233">
    <property type="component" value="Chromosome V"/>
</dbReference>
<feature type="chain" id="PRO_5013889107" evidence="3">
    <location>
        <begin position="17"/>
        <end position="114"/>
    </location>
</feature>
<gene>
    <name evidence="4" type="primary">Cnig_chr_V.g21360</name>
    <name evidence="4" type="ORF">B9Z55_021360</name>
</gene>
<organism evidence="4 5">
    <name type="scientific">Caenorhabditis nigoni</name>
    <dbReference type="NCBI Taxonomy" id="1611254"/>
    <lineage>
        <taxon>Eukaryota</taxon>
        <taxon>Metazoa</taxon>
        <taxon>Ecdysozoa</taxon>
        <taxon>Nematoda</taxon>
        <taxon>Chromadorea</taxon>
        <taxon>Rhabditida</taxon>
        <taxon>Rhabditina</taxon>
        <taxon>Rhabditomorpha</taxon>
        <taxon>Rhabditoidea</taxon>
        <taxon>Rhabditidae</taxon>
        <taxon>Peloderinae</taxon>
        <taxon>Caenorhabditis</taxon>
    </lineage>
</organism>
<comment type="caution">
    <text evidence="4">The sequence shown here is derived from an EMBL/GenBank/DDBJ whole genome shotgun (WGS) entry which is preliminary data.</text>
</comment>
<dbReference type="AlphaFoldDB" id="A0A2G5TRR8"/>
<keyword evidence="2" id="KW-0472">Membrane</keyword>
<protein>
    <submittedName>
        <fullName evidence="4">Uncharacterized protein</fullName>
    </submittedName>
</protein>
<evidence type="ECO:0000256" key="3">
    <source>
        <dbReference type="SAM" id="SignalP"/>
    </source>
</evidence>
<keyword evidence="2" id="KW-1133">Transmembrane helix</keyword>
<feature type="transmembrane region" description="Helical" evidence="2">
    <location>
        <begin position="53"/>
        <end position="74"/>
    </location>
</feature>
<sequence>MLRMIPILILILLAQGDGNVEFEEDLFSNFTFINSTNSTTTTTTPESNTTDTIIFALKVLLLLAAISVTVWFIWKNRHPSEEALRDRALIRAAREEHDRRRRQNREENIPMNDI</sequence>
<accession>A0A2G5TRR8</accession>
<keyword evidence="5" id="KW-1185">Reference proteome</keyword>
<feature type="signal peptide" evidence="3">
    <location>
        <begin position="1"/>
        <end position="16"/>
    </location>
</feature>
<reference evidence="5" key="1">
    <citation type="submission" date="2017-10" db="EMBL/GenBank/DDBJ databases">
        <title>Rapid genome shrinkage in a self-fertile nematode reveals novel sperm competition proteins.</title>
        <authorList>
            <person name="Yin D."/>
            <person name="Schwarz E.M."/>
            <person name="Thomas C.G."/>
            <person name="Felde R.L."/>
            <person name="Korf I.F."/>
            <person name="Cutter A.D."/>
            <person name="Schartner C.M."/>
            <person name="Ralston E.J."/>
            <person name="Meyer B.J."/>
            <person name="Haag E.S."/>
        </authorList>
    </citation>
    <scope>NUCLEOTIDE SEQUENCE [LARGE SCALE GENOMIC DNA]</scope>
    <source>
        <strain evidence="5">JU1422</strain>
    </source>
</reference>
<evidence type="ECO:0000313" key="5">
    <source>
        <dbReference type="Proteomes" id="UP000230233"/>
    </source>
</evidence>
<evidence type="ECO:0000256" key="1">
    <source>
        <dbReference type="SAM" id="MobiDB-lite"/>
    </source>
</evidence>